<dbReference type="RefSeq" id="WP_219355146.1">
    <property type="nucleotide sequence ID" value="NZ_CP080034.1"/>
</dbReference>
<evidence type="ECO:0008006" key="3">
    <source>
        <dbReference type="Google" id="ProtNLM"/>
    </source>
</evidence>
<dbReference type="EMBL" id="CP080034">
    <property type="protein sequence ID" value="QYC09586.1"/>
    <property type="molecule type" value="Genomic_DNA"/>
</dbReference>
<sequence length="152" mass="16346">MSTSTVIDRPLRIGLLAVTVIGLTLASRGGAQATDAPSVTRAAHAAHLDRMLRAEDLKQALLEAADANQTNLVLQNARRLKPLVTAEHIYWTNAGDARALTLSRQNQQALDQLIATASQGNADRAYNSALAFAASCSACHDNHPEQRVRIRN</sequence>
<keyword evidence="2" id="KW-1185">Reference proteome</keyword>
<organism evidence="1 2">
    <name type="scientific">Brevundimonas nasdae</name>
    <dbReference type="NCBI Taxonomy" id="172043"/>
    <lineage>
        <taxon>Bacteria</taxon>
        <taxon>Pseudomonadati</taxon>
        <taxon>Pseudomonadota</taxon>
        <taxon>Alphaproteobacteria</taxon>
        <taxon>Caulobacterales</taxon>
        <taxon>Caulobacteraceae</taxon>
        <taxon>Brevundimonas</taxon>
    </lineage>
</organism>
<evidence type="ECO:0000313" key="1">
    <source>
        <dbReference type="EMBL" id="QYC09586.1"/>
    </source>
</evidence>
<evidence type="ECO:0000313" key="2">
    <source>
        <dbReference type="Proteomes" id="UP000824334"/>
    </source>
</evidence>
<name>A0ABX8TEF6_9CAUL</name>
<dbReference type="GeneID" id="94376282"/>
<proteinExistence type="predicted"/>
<reference evidence="1 2" key="1">
    <citation type="submission" date="2021-07" db="EMBL/GenBank/DDBJ databases">
        <title>Isolation and characterization of bacteria from a gold mining with a capacity of golden bioaccumulation.</title>
        <authorList>
            <person name="Yang X.J."/>
        </authorList>
    </citation>
    <scope>NUCLEOTIDE SEQUENCE [LARGE SCALE GENOMIC DNA]</scope>
    <source>
        <strain evidence="1 2">Au29</strain>
    </source>
</reference>
<gene>
    <name evidence="1" type="ORF">KWG56_13430</name>
</gene>
<accession>A0ABX8TEF6</accession>
<dbReference type="Proteomes" id="UP000824334">
    <property type="component" value="Chromosome"/>
</dbReference>
<protein>
    <recommendedName>
        <fullName evidence="3">Cytochrome c domain-containing protein</fullName>
    </recommendedName>
</protein>